<proteinExistence type="predicted"/>
<sequence>MNKMRFDWDEGNWPKCGKYGLSKKGIEYVPSNDPLIMPDRYPPELETRFNAVGQNENGGHVFLVFTLRGDGKRHVVRPISARYMHAKEIQHYERQRKT</sequence>
<organism evidence="1">
    <name type="scientific">Candidatus Kentrum sp. TC</name>
    <dbReference type="NCBI Taxonomy" id="2126339"/>
    <lineage>
        <taxon>Bacteria</taxon>
        <taxon>Pseudomonadati</taxon>
        <taxon>Pseudomonadota</taxon>
        <taxon>Gammaproteobacteria</taxon>
        <taxon>Candidatus Kentrum</taxon>
    </lineage>
</organism>
<dbReference type="AlphaFoldDB" id="A0A450Z4Q4"/>
<protein>
    <submittedName>
        <fullName evidence="1">Uncharacterized protein</fullName>
    </submittedName>
</protein>
<evidence type="ECO:0000313" key="1">
    <source>
        <dbReference type="EMBL" id="VFK48783.1"/>
    </source>
</evidence>
<name>A0A450Z4Q4_9GAMM</name>
<dbReference type="EMBL" id="CAADFS010000063">
    <property type="protein sequence ID" value="VFK48783.1"/>
    <property type="molecule type" value="Genomic_DNA"/>
</dbReference>
<dbReference type="InterPro" id="IPR007460">
    <property type="entry name" value="BrnT_toxin"/>
</dbReference>
<reference evidence="1" key="1">
    <citation type="submission" date="2019-02" db="EMBL/GenBank/DDBJ databases">
        <authorList>
            <person name="Gruber-Vodicka R. H."/>
            <person name="Seah K. B. B."/>
        </authorList>
    </citation>
    <scope>NUCLEOTIDE SEQUENCE</scope>
    <source>
        <strain evidence="1">BECK_BZ123</strain>
    </source>
</reference>
<dbReference type="InterPro" id="IPR038573">
    <property type="entry name" value="BrnT_sf"/>
</dbReference>
<gene>
    <name evidence="1" type="ORF">BECKTC1821D_GA0114238_106316</name>
</gene>
<accession>A0A450Z4Q4</accession>
<dbReference type="Gene3D" id="3.10.450.530">
    <property type="entry name" value="Ribonuclease toxin, BrnT, of type II toxin-antitoxin system"/>
    <property type="match status" value="1"/>
</dbReference>
<dbReference type="Pfam" id="PF04365">
    <property type="entry name" value="BrnT_toxin"/>
    <property type="match status" value="1"/>
</dbReference>